<dbReference type="InterPro" id="IPR036881">
    <property type="entry name" value="Glyco_hydro_3_C_sf"/>
</dbReference>
<organism evidence="13 14">
    <name type="scientific">Aspergillus granulosus</name>
    <dbReference type="NCBI Taxonomy" id="176169"/>
    <lineage>
        <taxon>Eukaryota</taxon>
        <taxon>Fungi</taxon>
        <taxon>Dikarya</taxon>
        <taxon>Ascomycota</taxon>
        <taxon>Pezizomycotina</taxon>
        <taxon>Eurotiomycetes</taxon>
        <taxon>Eurotiomycetidae</taxon>
        <taxon>Eurotiales</taxon>
        <taxon>Aspergillaceae</taxon>
        <taxon>Aspergillus</taxon>
        <taxon>Aspergillus subgen. Nidulantes</taxon>
    </lineage>
</organism>
<dbReference type="InterPro" id="IPR036962">
    <property type="entry name" value="Glyco_hydro_3_N_sf"/>
</dbReference>
<accession>A0ABR4GR57</accession>
<keyword evidence="9 11" id="KW-0326">Glycosidase</keyword>
<feature type="domain" description="PA14" evidence="12">
    <location>
        <begin position="391"/>
        <end position="551"/>
    </location>
</feature>
<dbReference type="PRINTS" id="PR00133">
    <property type="entry name" value="GLHYDRLASE3"/>
</dbReference>
<dbReference type="Pfam" id="PF14310">
    <property type="entry name" value="Fn3-like"/>
    <property type="match status" value="1"/>
</dbReference>
<reference evidence="13 14" key="1">
    <citation type="submission" date="2024-07" db="EMBL/GenBank/DDBJ databases">
        <title>Section-level genome sequencing and comparative genomics of Aspergillus sections Usti and Cavernicolus.</title>
        <authorList>
            <consortium name="Lawrence Berkeley National Laboratory"/>
            <person name="Nybo J.L."/>
            <person name="Vesth T.C."/>
            <person name="Theobald S."/>
            <person name="Frisvad J.C."/>
            <person name="Larsen T.O."/>
            <person name="Kjaerboelling I."/>
            <person name="Rothschild-Mancinelli K."/>
            <person name="Lyhne E.K."/>
            <person name="Kogle M.E."/>
            <person name="Barry K."/>
            <person name="Clum A."/>
            <person name="Na H."/>
            <person name="Ledsgaard L."/>
            <person name="Lin J."/>
            <person name="Lipzen A."/>
            <person name="Kuo A."/>
            <person name="Riley R."/>
            <person name="Mondo S."/>
            <person name="Labutti K."/>
            <person name="Haridas S."/>
            <person name="Pangalinan J."/>
            <person name="Salamov A.A."/>
            <person name="Simmons B.A."/>
            <person name="Magnuson J.K."/>
            <person name="Chen J."/>
            <person name="Drula E."/>
            <person name="Henrissat B."/>
            <person name="Wiebenga A."/>
            <person name="Lubbers R.J."/>
            <person name="Gomes A.C."/>
            <person name="Makela M.R."/>
            <person name="Stajich J."/>
            <person name="Grigoriev I.V."/>
            <person name="Mortensen U.H."/>
            <person name="De Vries R.P."/>
            <person name="Baker S.E."/>
            <person name="Andersen M.R."/>
        </authorList>
    </citation>
    <scope>NUCLEOTIDE SEQUENCE [LARGE SCALE GENOMIC DNA]</scope>
    <source>
        <strain evidence="13 14">CBS 588.65</strain>
    </source>
</reference>
<comment type="catalytic activity">
    <reaction evidence="1 11">
        <text>Hydrolysis of terminal, non-reducing beta-D-glucosyl residues with release of beta-D-glucose.</text>
        <dbReference type="EC" id="3.2.1.21"/>
    </reaction>
</comment>
<dbReference type="InterPro" id="IPR011658">
    <property type="entry name" value="PA14_dom"/>
</dbReference>
<evidence type="ECO:0000256" key="10">
    <source>
        <dbReference type="ARBA" id="ARBA00023326"/>
    </source>
</evidence>
<name>A0ABR4GR57_9EURO</name>
<dbReference type="PROSITE" id="PS51820">
    <property type="entry name" value="PA14"/>
    <property type="match status" value="1"/>
</dbReference>
<keyword evidence="8 11" id="KW-0119">Carbohydrate metabolism</keyword>
<dbReference type="InterPro" id="IPR002772">
    <property type="entry name" value="Glyco_hydro_3_C"/>
</dbReference>
<evidence type="ECO:0000256" key="11">
    <source>
        <dbReference type="RuleBase" id="RU361161"/>
    </source>
</evidence>
<comment type="caution">
    <text evidence="13">The sequence shown here is derived from an EMBL/GenBank/DDBJ whole genome shotgun (WGS) entry which is preliminary data.</text>
</comment>
<dbReference type="Gene3D" id="3.20.20.300">
    <property type="entry name" value="Glycoside hydrolase, family 3, N-terminal domain"/>
    <property type="match status" value="1"/>
</dbReference>
<keyword evidence="6" id="KW-0136">Cellulose degradation</keyword>
<dbReference type="EMBL" id="JBFXLT010000327">
    <property type="protein sequence ID" value="KAL2801553.1"/>
    <property type="molecule type" value="Genomic_DNA"/>
</dbReference>
<dbReference type="PROSITE" id="PS00775">
    <property type="entry name" value="GLYCOSYL_HYDROL_F3"/>
    <property type="match status" value="1"/>
</dbReference>
<evidence type="ECO:0000256" key="3">
    <source>
        <dbReference type="ARBA" id="ARBA00005336"/>
    </source>
</evidence>
<evidence type="ECO:0000256" key="1">
    <source>
        <dbReference type="ARBA" id="ARBA00000448"/>
    </source>
</evidence>
<dbReference type="PANTHER" id="PTHR42715:SF3">
    <property type="entry name" value="BETA-GLUCOSIDASE B-RELATED"/>
    <property type="match status" value="1"/>
</dbReference>
<proteinExistence type="inferred from homology"/>
<dbReference type="Gene3D" id="2.60.120.260">
    <property type="entry name" value="Galactose-binding domain-like"/>
    <property type="match status" value="1"/>
</dbReference>
<dbReference type="InterPro" id="IPR019800">
    <property type="entry name" value="Glyco_hydro_3_AS"/>
</dbReference>
<evidence type="ECO:0000313" key="13">
    <source>
        <dbReference type="EMBL" id="KAL2801553.1"/>
    </source>
</evidence>
<comment type="pathway">
    <text evidence="2 11">Glycan metabolism; cellulose degradation.</text>
</comment>
<dbReference type="SUPFAM" id="SSF56988">
    <property type="entry name" value="Anthrax protective antigen"/>
    <property type="match status" value="1"/>
</dbReference>
<dbReference type="InterPro" id="IPR013783">
    <property type="entry name" value="Ig-like_fold"/>
</dbReference>
<comment type="similarity">
    <text evidence="3 11">Belongs to the glycosyl hydrolase 3 family.</text>
</comment>
<keyword evidence="10 11" id="KW-0624">Polysaccharide degradation</keyword>
<gene>
    <name evidence="13" type="ORF">BJX63DRAFT_417130</name>
</gene>
<keyword evidence="5 11" id="KW-0378">Hydrolase</keyword>
<evidence type="ECO:0000256" key="6">
    <source>
        <dbReference type="ARBA" id="ARBA00023001"/>
    </source>
</evidence>
<dbReference type="PANTHER" id="PTHR42715">
    <property type="entry name" value="BETA-GLUCOSIDASE"/>
    <property type="match status" value="1"/>
</dbReference>
<evidence type="ECO:0000256" key="9">
    <source>
        <dbReference type="ARBA" id="ARBA00023295"/>
    </source>
</evidence>
<evidence type="ECO:0000259" key="12">
    <source>
        <dbReference type="PROSITE" id="PS51820"/>
    </source>
</evidence>
<dbReference type="SUPFAM" id="SSF52279">
    <property type="entry name" value="Beta-D-glucan exohydrolase, C-terminal domain"/>
    <property type="match status" value="1"/>
</dbReference>
<keyword evidence="14" id="KW-1185">Reference proteome</keyword>
<evidence type="ECO:0000313" key="14">
    <source>
        <dbReference type="Proteomes" id="UP001610334"/>
    </source>
</evidence>
<dbReference type="GO" id="GO:0016787">
    <property type="term" value="F:hydrolase activity"/>
    <property type="evidence" value="ECO:0007669"/>
    <property type="project" value="UniProtKB-KW"/>
</dbReference>
<dbReference type="InterPro" id="IPR017853">
    <property type="entry name" value="GH"/>
</dbReference>
<sequence>MTIDKLSLAQAASLLAAKDLWHTQGIPSHNIPSLRVSDGPNGVRGSRTFNGSKTGCFPCASALAATWDVDLLREIGREMGRQAKAKGVHLVLAPTVNIHRSPLGGRNFEAFSEDPLLSGHLASSMVSGIQEQGVGATVKHFVCNDVETDRRKVDVIVQERELREIYLKPFEIVIREAKPWAVMASYNKVNGVHVSESKHLLDSVLRKEWGFDGVIMSDWWGSYSTSESVNATLDIEMPGAPIWRGADRITRAVDCGKVEEATVRASAKRVLDLVNKAIESGTPENAPEGEADSPAYRKLNRRAAASSVVLLKNEQSILPLRLDGRPKIAVIGPNALKNVSSGGGSASVHAYHYVSALEGLKAGVADKASVSFAHGCYSDEMLPLMKTVTKAGVEGLDIELFPHPFDFGAQPLPAPAATITSENSRMFFFDCLPLVALPITWALCEGIFEPEVTGEYDFGVATTGRAKLFINGQLLVDNWSEQSRSQNFFGMGTPEVQGRIAMTAGLQYKVSIQYSCISALPNRQPGHMGGGVLRIGARLAVDKADLVAEAVQLASAADVVILCLGTDSERESEGFDRTTMSLPVEQDELANAVLDASDRVVVVNFSGSPVAMPWASKASTIVQAWFLGSELGNGLTDVLLGNVNPSGRLPVSFPVKLRDNPSYGNFPGENAVIRYEEGLLVGYRHYTTQGVPALFAFGHGLSYTTFEYRDLVASSQLFTPQESIISFTIVNSGFLPGDAVVQLYISPLSSTLARPVRELKGFLKLLNLQPGEARAAELPLLPEHLAHWDDAIHSWVIESGRYRLSLGHSSVNMAIETEITVDNRVEWRASSPDMLSDVRPRY</sequence>
<dbReference type="Gene3D" id="3.40.50.1700">
    <property type="entry name" value="Glycoside hydrolase family 3 C-terminal domain"/>
    <property type="match status" value="1"/>
</dbReference>
<dbReference type="InterPro" id="IPR001764">
    <property type="entry name" value="Glyco_hydro_3_N"/>
</dbReference>
<dbReference type="SMART" id="SM01217">
    <property type="entry name" value="Fn3_like"/>
    <property type="match status" value="1"/>
</dbReference>
<dbReference type="Proteomes" id="UP001610334">
    <property type="component" value="Unassembled WGS sequence"/>
</dbReference>
<dbReference type="InterPro" id="IPR050288">
    <property type="entry name" value="Cellulose_deg_GH3"/>
</dbReference>
<dbReference type="SMART" id="SM00758">
    <property type="entry name" value="PA14"/>
    <property type="match status" value="1"/>
</dbReference>
<protein>
    <recommendedName>
        <fullName evidence="4 11">beta-glucosidase</fullName>
        <ecNumber evidence="4 11">3.2.1.21</ecNumber>
    </recommendedName>
</protein>
<dbReference type="Gene3D" id="2.60.40.10">
    <property type="entry name" value="Immunoglobulins"/>
    <property type="match status" value="1"/>
</dbReference>
<evidence type="ECO:0000256" key="2">
    <source>
        <dbReference type="ARBA" id="ARBA00004987"/>
    </source>
</evidence>
<evidence type="ECO:0000256" key="7">
    <source>
        <dbReference type="ARBA" id="ARBA00023180"/>
    </source>
</evidence>
<evidence type="ECO:0000256" key="8">
    <source>
        <dbReference type="ARBA" id="ARBA00023277"/>
    </source>
</evidence>
<dbReference type="InterPro" id="IPR037524">
    <property type="entry name" value="PA14/GLEYA"/>
</dbReference>
<dbReference type="SUPFAM" id="SSF51445">
    <property type="entry name" value="(Trans)glycosidases"/>
    <property type="match status" value="1"/>
</dbReference>
<evidence type="ECO:0000256" key="5">
    <source>
        <dbReference type="ARBA" id="ARBA00022801"/>
    </source>
</evidence>
<dbReference type="Pfam" id="PF01915">
    <property type="entry name" value="Glyco_hydro_3_C"/>
    <property type="match status" value="1"/>
</dbReference>
<evidence type="ECO:0000256" key="4">
    <source>
        <dbReference type="ARBA" id="ARBA00012744"/>
    </source>
</evidence>
<dbReference type="Pfam" id="PF07691">
    <property type="entry name" value="PA14"/>
    <property type="match status" value="1"/>
</dbReference>
<dbReference type="EC" id="3.2.1.21" evidence="4 11"/>
<dbReference type="InterPro" id="IPR026891">
    <property type="entry name" value="Fn3-like"/>
</dbReference>
<keyword evidence="7" id="KW-0325">Glycoprotein</keyword>
<dbReference type="Pfam" id="PF00933">
    <property type="entry name" value="Glyco_hydro_3"/>
    <property type="match status" value="1"/>
</dbReference>